<feature type="transmembrane region" description="Helical" evidence="14">
    <location>
        <begin position="12"/>
        <end position="31"/>
    </location>
</feature>
<dbReference type="GO" id="GO:0005886">
    <property type="term" value="C:plasma membrane"/>
    <property type="evidence" value="ECO:0007669"/>
    <property type="project" value="UniProtKB-SubCell"/>
</dbReference>
<evidence type="ECO:0000256" key="7">
    <source>
        <dbReference type="ARBA" id="ARBA00022692"/>
    </source>
</evidence>
<keyword evidence="6" id="KW-0808">Transferase</keyword>
<dbReference type="GO" id="GO:0005524">
    <property type="term" value="F:ATP binding"/>
    <property type="evidence" value="ECO:0007669"/>
    <property type="project" value="UniProtKB-KW"/>
</dbReference>
<comment type="catalytic activity">
    <reaction evidence="1">
        <text>ATP + protein L-histidine = ADP + protein N-phospho-L-histidine.</text>
        <dbReference type="EC" id="2.7.13.3"/>
    </reaction>
</comment>
<evidence type="ECO:0000256" key="13">
    <source>
        <dbReference type="ARBA" id="ARBA00023136"/>
    </source>
</evidence>
<gene>
    <name evidence="16" type="ORF">FM114_13330</name>
</gene>
<feature type="domain" description="Histidine kinase" evidence="15">
    <location>
        <begin position="308"/>
        <end position="521"/>
    </location>
</feature>
<keyword evidence="12" id="KW-0902">Two-component regulatory system</keyword>
<evidence type="ECO:0000313" key="16">
    <source>
        <dbReference type="EMBL" id="SJN42121.1"/>
    </source>
</evidence>
<keyword evidence="11 14" id="KW-1133">Transmembrane helix</keyword>
<dbReference type="PANTHER" id="PTHR43547">
    <property type="entry name" value="TWO-COMPONENT HISTIDINE KINASE"/>
    <property type="match status" value="1"/>
</dbReference>
<dbReference type="Proteomes" id="UP000188342">
    <property type="component" value="Unassembled WGS sequence"/>
</dbReference>
<dbReference type="InterPro" id="IPR029151">
    <property type="entry name" value="Sensor-like_sf"/>
</dbReference>
<evidence type="ECO:0000256" key="12">
    <source>
        <dbReference type="ARBA" id="ARBA00023012"/>
    </source>
</evidence>
<dbReference type="SUPFAM" id="SSF103190">
    <property type="entry name" value="Sensory domain-like"/>
    <property type="match status" value="1"/>
</dbReference>
<evidence type="ECO:0000256" key="10">
    <source>
        <dbReference type="ARBA" id="ARBA00022840"/>
    </source>
</evidence>
<keyword evidence="9 16" id="KW-0418">Kinase</keyword>
<keyword evidence="17" id="KW-1185">Reference proteome</keyword>
<dbReference type="InterPro" id="IPR005467">
    <property type="entry name" value="His_kinase_dom"/>
</dbReference>
<evidence type="ECO:0000256" key="1">
    <source>
        <dbReference type="ARBA" id="ARBA00000085"/>
    </source>
</evidence>
<evidence type="ECO:0000256" key="14">
    <source>
        <dbReference type="SAM" id="Phobius"/>
    </source>
</evidence>
<keyword evidence="13 14" id="KW-0472">Membrane</keyword>
<dbReference type="Gene3D" id="3.30.450.20">
    <property type="entry name" value="PAS domain"/>
    <property type="match status" value="2"/>
</dbReference>
<dbReference type="GO" id="GO:0000155">
    <property type="term" value="F:phosphorelay sensor kinase activity"/>
    <property type="evidence" value="ECO:0007669"/>
    <property type="project" value="InterPro"/>
</dbReference>
<keyword evidence="5" id="KW-0597">Phosphoprotein</keyword>
<dbReference type="STRING" id="1255658.FM114_13330"/>
<accession>A0A1R4KCK6</accession>
<dbReference type="SUPFAM" id="SSF55874">
    <property type="entry name" value="ATPase domain of HSP90 chaperone/DNA topoisomerase II/histidine kinase"/>
    <property type="match status" value="1"/>
</dbReference>
<evidence type="ECO:0000256" key="3">
    <source>
        <dbReference type="ARBA" id="ARBA00012438"/>
    </source>
</evidence>
<dbReference type="OrthoDB" id="9792686at2"/>
<reference evidence="16 17" key="1">
    <citation type="submission" date="2017-02" db="EMBL/GenBank/DDBJ databases">
        <authorList>
            <person name="Peterson S.W."/>
        </authorList>
    </citation>
    <scope>NUCLEOTIDE SEQUENCE [LARGE SCALE GENOMIC DNA]</scope>
    <source>
        <strain evidence="16 17">LSP_Lj1</strain>
    </source>
</reference>
<dbReference type="InterPro" id="IPR036890">
    <property type="entry name" value="HATPase_C_sf"/>
</dbReference>
<proteinExistence type="predicted"/>
<dbReference type="EMBL" id="FUKQ01000047">
    <property type="protein sequence ID" value="SJN42121.1"/>
    <property type="molecule type" value="Genomic_DNA"/>
</dbReference>
<protein>
    <recommendedName>
        <fullName evidence="3">histidine kinase</fullName>
        <ecNumber evidence="3">2.7.13.3</ecNumber>
    </recommendedName>
</protein>
<keyword evidence="8" id="KW-0547">Nucleotide-binding</keyword>
<dbReference type="Pfam" id="PF02518">
    <property type="entry name" value="HATPase_c"/>
    <property type="match status" value="1"/>
</dbReference>
<dbReference type="InterPro" id="IPR003594">
    <property type="entry name" value="HATPase_dom"/>
</dbReference>
<evidence type="ECO:0000256" key="2">
    <source>
        <dbReference type="ARBA" id="ARBA00004651"/>
    </source>
</evidence>
<evidence type="ECO:0000256" key="8">
    <source>
        <dbReference type="ARBA" id="ARBA00022741"/>
    </source>
</evidence>
<dbReference type="InterPro" id="IPR016120">
    <property type="entry name" value="Sig_transdc_His_kin_SpoOB"/>
</dbReference>
<dbReference type="EC" id="2.7.13.3" evidence="3"/>
<evidence type="ECO:0000256" key="4">
    <source>
        <dbReference type="ARBA" id="ARBA00022475"/>
    </source>
</evidence>
<dbReference type="PROSITE" id="PS50109">
    <property type="entry name" value="HIS_KIN"/>
    <property type="match status" value="1"/>
</dbReference>
<keyword evidence="10" id="KW-0067">ATP-binding</keyword>
<dbReference type="Pfam" id="PF17203">
    <property type="entry name" value="sCache_3_2"/>
    <property type="match status" value="1"/>
</dbReference>
<evidence type="ECO:0000259" key="15">
    <source>
        <dbReference type="PROSITE" id="PS50109"/>
    </source>
</evidence>
<evidence type="ECO:0000256" key="5">
    <source>
        <dbReference type="ARBA" id="ARBA00022553"/>
    </source>
</evidence>
<dbReference type="InterPro" id="IPR033463">
    <property type="entry name" value="sCache_3"/>
</dbReference>
<keyword evidence="7 14" id="KW-0812">Transmembrane</keyword>
<feature type="transmembrane region" description="Helical" evidence="14">
    <location>
        <begin position="167"/>
        <end position="189"/>
    </location>
</feature>
<organism evidence="16 17">
    <name type="scientific">Luteococcus japonicus LSP_Lj1</name>
    <dbReference type="NCBI Taxonomy" id="1255658"/>
    <lineage>
        <taxon>Bacteria</taxon>
        <taxon>Bacillati</taxon>
        <taxon>Actinomycetota</taxon>
        <taxon>Actinomycetes</taxon>
        <taxon>Propionibacteriales</taxon>
        <taxon>Propionibacteriaceae</taxon>
        <taxon>Luteococcus</taxon>
    </lineage>
</organism>
<dbReference type="AlphaFoldDB" id="A0A1R4KCK6"/>
<comment type="subcellular location">
    <subcellularLocation>
        <location evidence="2">Cell membrane</location>
        <topology evidence="2">Multi-pass membrane protein</topology>
    </subcellularLocation>
</comment>
<sequence length="527" mass="56258">METRSLARRYLWLIGALLLVEVALMASMLALDSRRYQHDRARVRCTHIAQAVALSPVTRQALVDGAPSPDLTAYARDLTHASSIDFITVMDSSRVRYSHPDPAQVGKTFIGDLGTATQAEPFTQQYSGTLGPSMRAVVPVMEGGRIIGYVAAGVTIERIQNALPTQLGIISGLSAVLLVTGLGGALLVARQLRRETHGLGATELASMYEYHDSMLHAVREGLLLLDRDGTVQLCNVEGMRLLGLAEDPTGQPVSALGLPSTLVAPLLSGTMPPDQVLQVAERILVVNQQPASFKGRRTGSVVTFRDHTELQSITGELATVRGLTETLRAQNHEAANRLHTVVSLIEMGDTDRAAAFATEELADRQAVMGRIAGGQREPIFEALLLGKMAQAREAGIELVIDPDSHLASMPISPSEAVTVVGNLLDNAFEAVRNCSTRRVEAFVQSTATSFVFELEDSGPGVPAELRDTIFTRGWTSKADDQGHGLGLALVAQVVHRHGGTITCGVSELGGALFSVEIDAEEAVEAVA</sequence>
<dbReference type="PRINTS" id="PR00344">
    <property type="entry name" value="BCTRLSENSOR"/>
</dbReference>
<dbReference type="Gene3D" id="3.30.565.10">
    <property type="entry name" value="Histidine kinase-like ATPase, C-terminal domain"/>
    <property type="match status" value="1"/>
</dbReference>
<dbReference type="InterPro" id="IPR004358">
    <property type="entry name" value="Sig_transdc_His_kin-like_C"/>
</dbReference>
<evidence type="ECO:0000256" key="9">
    <source>
        <dbReference type="ARBA" id="ARBA00022777"/>
    </source>
</evidence>
<evidence type="ECO:0000313" key="17">
    <source>
        <dbReference type="Proteomes" id="UP000188342"/>
    </source>
</evidence>
<dbReference type="SUPFAM" id="SSF55890">
    <property type="entry name" value="Sporulation response regulatory protein Spo0B"/>
    <property type="match status" value="1"/>
</dbReference>
<dbReference type="PANTHER" id="PTHR43547:SF10">
    <property type="entry name" value="SENSOR HISTIDINE KINASE DCUS"/>
    <property type="match status" value="1"/>
</dbReference>
<evidence type="ECO:0000256" key="11">
    <source>
        <dbReference type="ARBA" id="ARBA00022989"/>
    </source>
</evidence>
<dbReference type="SMART" id="SM00387">
    <property type="entry name" value="HATPase_c"/>
    <property type="match status" value="1"/>
</dbReference>
<keyword evidence="4" id="KW-1003">Cell membrane</keyword>
<evidence type="ECO:0000256" key="6">
    <source>
        <dbReference type="ARBA" id="ARBA00022679"/>
    </source>
</evidence>
<dbReference type="RefSeq" id="WP_143814006.1">
    <property type="nucleotide sequence ID" value="NZ_FUKQ01000047.1"/>
</dbReference>
<name>A0A1R4KCK6_9ACTN</name>